<dbReference type="SMART" id="SM00116">
    <property type="entry name" value="CBS"/>
    <property type="match status" value="2"/>
</dbReference>
<dbReference type="PROSITE" id="PS51371">
    <property type="entry name" value="CBS"/>
    <property type="match status" value="2"/>
</dbReference>
<dbReference type="SUPFAM" id="SSF54631">
    <property type="entry name" value="CBS-domain pair"/>
    <property type="match status" value="1"/>
</dbReference>
<proteinExistence type="predicted"/>
<gene>
    <name evidence="2" type="ORF">SDC9_34074</name>
</gene>
<accession>A0A644V9Z8</accession>
<dbReference type="GO" id="GO:0015095">
    <property type="term" value="F:magnesium ion transmembrane transporter activity"/>
    <property type="evidence" value="ECO:0007669"/>
    <property type="project" value="InterPro"/>
</dbReference>
<dbReference type="Pfam" id="PF03448">
    <property type="entry name" value="MgtE_N"/>
    <property type="match status" value="1"/>
</dbReference>
<protein>
    <recommendedName>
        <fullName evidence="1">CBS domain-containing protein</fullName>
    </recommendedName>
</protein>
<reference evidence="2" key="1">
    <citation type="submission" date="2019-08" db="EMBL/GenBank/DDBJ databases">
        <authorList>
            <person name="Kucharzyk K."/>
            <person name="Murdoch R.W."/>
            <person name="Higgins S."/>
            <person name="Loffler F."/>
        </authorList>
    </citation>
    <scope>NUCLEOTIDE SEQUENCE</scope>
</reference>
<organism evidence="2">
    <name type="scientific">bioreactor metagenome</name>
    <dbReference type="NCBI Taxonomy" id="1076179"/>
    <lineage>
        <taxon>unclassified sequences</taxon>
        <taxon>metagenomes</taxon>
        <taxon>ecological metagenomes</taxon>
    </lineage>
</organism>
<dbReference type="Pfam" id="PF00571">
    <property type="entry name" value="CBS"/>
    <property type="match status" value="2"/>
</dbReference>
<dbReference type="InterPro" id="IPR038076">
    <property type="entry name" value="MgtE_N_sf"/>
</dbReference>
<dbReference type="SMART" id="SM00924">
    <property type="entry name" value="MgtE_N"/>
    <property type="match status" value="1"/>
</dbReference>
<dbReference type="InterPro" id="IPR046342">
    <property type="entry name" value="CBS_dom_sf"/>
</dbReference>
<comment type="caution">
    <text evidence="2">The sequence shown here is derived from an EMBL/GenBank/DDBJ whole genome shotgun (WGS) entry which is preliminary data.</text>
</comment>
<dbReference type="PANTHER" id="PTHR43773:SF1">
    <property type="entry name" value="MAGNESIUM TRANSPORTER MGTE"/>
    <property type="match status" value="1"/>
</dbReference>
<dbReference type="Gene3D" id="1.25.60.10">
    <property type="entry name" value="MgtE N-terminal domain-like"/>
    <property type="match status" value="1"/>
</dbReference>
<feature type="domain" description="CBS" evidence="1">
    <location>
        <begin position="355"/>
        <end position="411"/>
    </location>
</feature>
<dbReference type="InterPro" id="IPR027275">
    <property type="entry name" value="PRC-brl_dom"/>
</dbReference>
<dbReference type="InterPro" id="IPR000644">
    <property type="entry name" value="CBS_dom"/>
</dbReference>
<dbReference type="InterPro" id="IPR006669">
    <property type="entry name" value="MgtE_transporter"/>
</dbReference>
<dbReference type="Pfam" id="PF05239">
    <property type="entry name" value="PRC"/>
    <property type="match status" value="1"/>
</dbReference>
<dbReference type="AlphaFoldDB" id="A0A644V9Z8"/>
<dbReference type="Gene3D" id="3.10.580.10">
    <property type="entry name" value="CBS-domain"/>
    <property type="match status" value="1"/>
</dbReference>
<dbReference type="GO" id="GO:0016020">
    <property type="term" value="C:membrane"/>
    <property type="evidence" value="ECO:0007669"/>
    <property type="project" value="InterPro"/>
</dbReference>
<dbReference type="InterPro" id="IPR006668">
    <property type="entry name" value="Mg_transptr_MgtE_intracell_dom"/>
</dbReference>
<dbReference type="CDD" id="cd04606">
    <property type="entry name" value="CBS_pair_Mg_transporter"/>
    <property type="match status" value="1"/>
</dbReference>
<name>A0A644V9Z8_9ZZZZ</name>
<evidence type="ECO:0000313" key="2">
    <source>
        <dbReference type="EMBL" id="MPL88061.1"/>
    </source>
</evidence>
<dbReference type="EMBL" id="VSSQ01000249">
    <property type="protein sequence ID" value="MPL88061.1"/>
    <property type="molecule type" value="Genomic_DNA"/>
</dbReference>
<dbReference type="PANTHER" id="PTHR43773">
    <property type="entry name" value="MAGNESIUM TRANSPORTER MGTE"/>
    <property type="match status" value="1"/>
</dbReference>
<sequence>MQKQLTEFYLSQLLDCPIYDSLGKIVGKVKDIAVLWNGGIPKVTGIQHTSDKHKMISADCVLNWDILTGVKLENTREQLPIVDIRHEELYIGQWLLDKQIIDLNGSKLMRVNDILLSRREQAGKQHLLLIAADVGMRGLLRRIGLEFLVRHWENKYVHWQSITPLASRTGSLQLDKDKEQLRKLHPADIADLVESMDYKTRANFFKALDDEQASDALAEMELDTQVEIVSSLDGDQASDLLENIPPDESANILGKMPEEKSNVLLNLMSLDVSKELKDLMSYEQDSAGGLMTTEYITFPGSLTTEQAIIRLRELATDEKIIYYVYIVDSAEKLLGVLSLRDLITANNTAKLASFMNTNIISVNSKASYHKIAKIIHKYSLLAVPVLSEHGILLGIITVDDVLDFLMPEASVSGRMLKHLHKHTVKRWE</sequence>
<dbReference type="SUPFAM" id="SSF158791">
    <property type="entry name" value="MgtE N-terminal domain-like"/>
    <property type="match status" value="1"/>
</dbReference>
<feature type="domain" description="CBS" evidence="1">
    <location>
        <begin position="291"/>
        <end position="353"/>
    </location>
</feature>
<evidence type="ECO:0000259" key="1">
    <source>
        <dbReference type="PROSITE" id="PS51371"/>
    </source>
</evidence>